<feature type="non-terminal residue" evidence="2">
    <location>
        <position position="1"/>
    </location>
</feature>
<dbReference type="EMBL" id="RCHS01001909">
    <property type="protein sequence ID" value="RMX50685.1"/>
    <property type="molecule type" value="Genomic_DNA"/>
</dbReference>
<gene>
    <name evidence="2" type="ORF">pdam_00024615</name>
</gene>
<evidence type="ECO:0000313" key="2">
    <source>
        <dbReference type="EMBL" id="RMX50685.1"/>
    </source>
</evidence>
<keyword evidence="3" id="KW-1185">Reference proteome</keyword>
<proteinExistence type="predicted"/>
<reference evidence="2 3" key="1">
    <citation type="journal article" date="2018" name="Sci. Rep.">
        <title>Comparative analysis of the Pocillopora damicornis genome highlights role of immune system in coral evolution.</title>
        <authorList>
            <person name="Cunning R."/>
            <person name="Bay R.A."/>
            <person name="Gillette P."/>
            <person name="Baker A.C."/>
            <person name="Traylor-Knowles N."/>
        </authorList>
    </citation>
    <scope>NUCLEOTIDE SEQUENCE [LARGE SCALE GENOMIC DNA]</scope>
    <source>
        <strain evidence="2">RSMAS</strain>
        <tissue evidence="2">Whole animal</tissue>
    </source>
</reference>
<evidence type="ECO:0000313" key="3">
    <source>
        <dbReference type="Proteomes" id="UP000275408"/>
    </source>
</evidence>
<protein>
    <submittedName>
        <fullName evidence="2">Uncharacterized protein</fullName>
    </submittedName>
</protein>
<dbReference type="Proteomes" id="UP000275408">
    <property type="component" value="Unassembled WGS sequence"/>
</dbReference>
<organism evidence="2 3">
    <name type="scientific">Pocillopora damicornis</name>
    <name type="common">Cauliflower coral</name>
    <name type="synonym">Millepora damicornis</name>
    <dbReference type="NCBI Taxonomy" id="46731"/>
    <lineage>
        <taxon>Eukaryota</taxon>
        <taxon>Metazoa</taxon>
        <taxon>Cnidaria</taxon>
        <taxon>Anthozoa</taxon>
        <taxon>Hexacorallia</taxon>
        <taxon>Scleractinia</taxon>
        <taxon>Astrocoeniina</taxon>
        <taxon>Pocilloporidae</taxon>
        <taxon>Pocillopora</taxon>
    </lineage>
</organism>
<feature type="non-terminal residue" evidence="2">
    <location>
        <position position="130"/>
    </location>
</feature>
<dbReference type="AlphaFoldDB" id="A0A3M6UAJ6"/>
<feature type="coiled-coil region" evidence="1">
    <location>
        <begin position="68"/>
        <end position="102"/>
    </location>
</feature>
<comment type="caution">
    <text evidence="2">The sequence shown here is derived from an EMBL/GenBank/DDBJ whole genome shotgun (WGS) entry which is preliminary data.</text>
</comment>
<evidence type="ECO:0000256" key="1">
    <source>
        <dbReference type="SAM" id="Coils"/>
    </source>
</evidence>
<name>A0A3M6UAJ6_POCDA</name>
<accession>A0A3M6UAJ6</accession>
<keyword evidence="1" id="KW-0175">Coiled coil</keyword>
<sequence>GKTLTTLGDRSFHAAAPKLWNDLPGSIRNTQSLNKRLKHVKIRGKLRKGIHECANERHAYDLVLLMKILSVEEKARQLKIQVKEERKKNVQLLNKLKKLSQIFEEEQWQTMKLSELLSCSKVVSKRSKTY</sequence>